<comment type="caution">
    <text evidence="2">The sequence shown here is derived from an EMBL/GenBank/DDBJ whole genome shotgun (WGS) entry which is preliminary data.</text>
</comment>
<keyword evidence="3" id="KW-1185">Reference proteome</keyword>
<feature type="region of interest" description="Disordered" evidence="1">
    <location>
        <begin position="1"/>
        <end position="22"/>
    </location>
</feature>
<evidence type="ECO:0000313" key="2">
    <source>
        <dbReference type="EMBL" id="GFT32110.1"/>
    </source>
</evidence>
<reference evidence="2" key="1">
    <citation type="submission" date="2020-08" db="EMBL/GenBank/DDBJ databases">
        <title>Multicomponent nature underlies the extraordinary mechanical properties of spider dragline silk.</title>
        <authorList>
            <person name="Kono N."/>
            <person name="Nakamura H."/>
            <person name="Mori M."/>
            <person name="Yoshida Y."/>
            <person name="Ohtoshi R."/>
            <person name="Malay A.D."/>
            <person name="Moran D.A.P."/>
            <person name="Tomita M."/>
            <person name="Numata K."/>
            <person name="Arakawa K."/>
        </authorList>
    </citation>
    <scope>NUCLEOTIDE SEQUENCE</scope>
</reference>
<organism evidence="2 3">
    <name type="scientific">Nephila pilipes</name>
    <name type="common">Giant wood spider</name>
    <name type="synonym">Nephila maculata</name>
    <dbReference type="NCBI Taxonomy" id="299642"/>
    <lineage>
        <taxon>Eukaryota</taxon>
        <taxon>Metazoa</taxon>
        <taxon>Ecdysozoa</taxon>
        <taxon>Arthropoda</taxon>
        <taxon>Chelicerata</taxon>
        <taxon>Arachnida</taxon>
        <taxon>Araneae</taxon>
        <taxon>Araneomorphae</taxon>
        <taxon>Entelegynae</taxon>
        <taxon>Araneoidea</taxon>
        <taxon>Nephilidae</taxon>
        <taxon>Nephila</taxon>
    </lineage>
</organism>
<proteinExistence type="predicted"/>
<name>A0A8X6NS53_NEPPI</name>
<dbReference type="Proteomes" id="UP000887013">
    <property type="component" value="Unassembled WGS sequence"/>
</dbReference>
<dbReference type="AlphaFoldDB" id="A0A8X6NS53"/>
<gene>
    <name evidence="2" type="ORF">NPIL_672061</name>
</gene>
<dbReference type="EMBL" id="BMAW01013113">
    <property type="protein sequence ID" value="GFT32110.1"/>
    <property type="molecule type" value="Genomic_DNA"/>
</dbReference>
<evidence type="ECO:0000313" key="3">
    <source>
        <dbReference type="Proteomes" id="UP000887013"/>
    </source>
</evidence>
<feature type="compositionally biased region" description="Basic and acidic residues" evidence="1">
    <location>
        <begin position="9"/>
        <end position="20"/>
    </location>
</feature>
<accession>A0A8X6NS53</accession>
<sequence length="72" mass="7875">MTSPPGLNSERKGGGAEGKRASGFWHQVNQIGTDAKSSVASAREGRLDLNPVTEAVHRKLNGQGMWWGRTWR</sequence>
<protein>
    <submittedName>
        <fullName evidence="2">Uncharacterized protein</fullName>
    </submittedName>
</protein>
<evidence type="ECO:0000256" key="1">
    <source>
        <dbReference type="SAM" id="MobiDB-lite"/>
    </source>
</evidence>